<dbReference type="Pfam" id="PF01156">
    <property type="entry name" value="IU_nuc_hydro"/>
    <property type="match status" value="1"/>
</dbReference>
<dbReference type="Proteomes" id="UP000319432">
    <property type="component" value="Chromosome"/>
</dbReference>
<dbReference type="PANTHER" id="PTHR12304:SF4">
    <property type="entry name" value="URIDINE NUCLEOSIDASE"/>
    <property type="match status" value="1"/>
</dbReference>
<dbReference type="InterPro" id="IPR001910">
    <property type="entry name" value="Inosine/uridine_hydrolase_dom"/>
</dbReference>
<keyword evidence="5" id="KW-1185">Reference proteome</keyword>
<evidence type="ECO:0000259" key="3">
    <source>
        <dbReference type="Pfam" id="PF01156"/>
    </source>
</evidence>
<accession>A0A518V784</accession>
<dbReference type="Gene3D" id="3.90.245.10">
    <property type="entry name" value="Ribonucleoside hydrolase-like"/>
    <property type="match status" value="1"/>
</dbReference>
<feature type="domain" description="Inosine/uridine-preferring nucleoside hydrolase" evidence="3">
    <location>
        <begin position="8"/>
        <end position="308"/>
    </location>
</feature>
<evidence type="ECO:0000256" key="1">
    <source>
        <dbReference type="ARBA" id="ARBA00022801"/>
    </source>
</evidence>
<dbReference type="AlphaFoldDB" id="A0A518V784"/>
<keyword evidence="1 4" id="KW-0378">Hydrolase</keyword>
<organism evidence="4 5">
    <name type="scientific">Brevibacillus laterosporus</name>
    <name type="common">Bacillus laterosporus</name>
    <dbReference type="NCBI Taxonomy" id="1465"/>
    <lineage>
        <taxon>Bacteria</taxon>
        <taxon>Bacillati</taxon>
        <taxon>Bacillota</taxon>
        <taxon>Bacilli</taxon>
        <taxon>Bacillales</taxon>
        <taxon>Paenibacillaceae</taxon>
        <taxon>Brevibacillus</taxon>
    </lineage>
</organism>
<gene>
    <name evidence="4" type="ORF">EEL30_11405</name>
</gene>
<keyword evidence="2" id="KW-0326">Glycosidase</keyword>
<dbReference type="SUPFAM" id="SSF53590">
    <property type="entry name" value="Nucleoside hydrolase"/>
    <property type="match status" value="1"/>
</dbReference>
<dbReference type="OrthoDB" id="9797882at2"/>
<protein>
    <submittedName>
        <fullName evidence="4">Nucleoside hydrolase</fullName>
    </submittedName>
</protein>
<dbReference type="InterPro" id="IPR036452">
    <property type="entry name" value="Ribo_hydro-like"/>
</dbReference>
<evidence type="ECO:0000313" key="5">
    <source>
        <dbReference type="Proteomes" id="UP000319432"/>
    </source>
</evidence>
<dbReference type="GO" id="GO:0008477">
    <property type="term" value="F:purine nucleosidase activity"/>
    <property type="evidence" value="ECO:0007669"/>
    <property type="project" value="TreeGrafter"/>
</dbReference>
<dbReference type="GO" id="GO:0006152">
    <property type="term" value="P:purine nucleoside catabolic process"/>
    <property type="evidence" value="ECO:0007669"/>
    <property type="project" value="TreeGrafter"/>
</dbReference>
<evidence type="ECO:0000256" key="2">
    <source>
        <dbReference type="ARBA" id="ARBA00023295"/>
    </source>
</evidence>
<name>A0A518V784_BRELA</name>
<dbReference type="InterPro" id="IPR023186">
    <property type="entry name" value="IUNH"/>
</dbReference>
<reference evidence="4 5" key="1">
    <citation type="submission" date="2018-11" db="EMBL/GenBank/DDBJ databases">
        <title>Phylogenetic determinants of toxin gene distribution in genomes of Brevibacillus laterosporus.</title>
        <authorList>
            <person name="Glare T.R."/>
            <person name="Durrant A."/>
            <person name="Berry C."/>
            <person name="Palma L."/>
            <person name="Ormskirk M."/>
            <person name="Cox M.O."/>
        </authorList>
    </citation>
    <scope>NUCLEOTIDE SEQUENCE [LARGE SCALE GENOMIC DNA]</scope>
    <source>
        <strain evidence="4 5">1821L</strain>
    </source>
</reference>
<proteinExistence type="predicted"/>
<dbReference type="PANTHER" id="PTHR12304">
    <property type="entry name" value="INOSINE-URIDINE PREFERRING NUCLEOSIDE HYDROLASE"/>
    <property type="match status" value="1"/>
</dbReference>
<dbReference type="EMBL" id="CP033464">
    <property type="protein sequence ID" value="QDX92856.1"/>
    <property type="molecule type" value="Genomic_DNA"/>
</dbReference>
<evidence type="ECO:0000313" key="4">
    <source>
        <dbReference type="EMBL" id="QDX92856.1"/>
    </source>
</evidence>
<dbReference type="GO" id="GO:0005829">
    <property type="term" value="C:cytosol"/>
    <property type="evidence" value="ECO:0007669"/>
    <property type="project" value="TreeGrafter"/>
</dbReference>
<sequence length="325" mass="34367">MADQKRLLLDVDTGIDDALAILYALQSKEARVEGIITGAGHVSLNQATRNTLQVVEAAQVGYEVPVIKGASKPLIRKEMGYGQKNDATGLGNAVLPAPMQTALAMSASDFIILKAQECEDELIIVTMGRLTNLANAVAKAPSLGKKIKQVIIAGGAIRGAGNVTAAAEFNFWGDPEAALFVLGAGLPITLVSLDITQPTMFTSSHLAELLHKKAERTESMLSFIEEMARFQLGAGGDAGQDKLAFSMQGPLAVGVALDSTLIRTKEILVQVECKGEVSRGALIADLRQTASIGQKVLAGVEVDSERFVQHWITTLTMDASGGINR</sequence>